<evidence type="ECO:0008006" key="2">
    <source>
        <dbReference type="Google" id="ProtNLM"/>
    </source>
</evidence>
<dbReference type="AlphaFoldDB" id="A0A381V1T5"/>
<sequence length="746" mass="83481">MNSNSIQSRIGSATISRTESVVAGELINFTITYTAGYFGIDDSGSIKICTRFATDMGRPQFTAPEKQNYVSIVASNGATLEYRFDPKDNIRPWDKTIYIKIVKGFFREGDQLLVHYGDPIGGCPGMRMQTFCEETFELKVLVDAFATYQYYEVLESPVLKIVPGLATKWVAQLPTMRRADEAFRFRLKAEDCWGNPTSKTDLGFYLTSNLPVNGLPQKIKLSPKNDGLFLLDGLSVSENGDLFIQLNDSSGNFVCRSNPLRIVEDSELLPYWGELHGQSEETIGTNSINEYFAFARDKAGLDVIVHQGNDFQITNEFWEQIQVMTKEFLDEGQLVTFPGYEWSGNTGLGGDRNVLFFHEDEPIRRSSHALVSDLSDVDTDCNSSDALFKSLKGTETVVFAHVGGRYADIQSHEGNLERSVEIHSAWGTFEWMLQDALRNGYRVGIVSNSDGHKGRPGASYPGASMFGSYGGLTCMLARQLTREGIWESLLRRHHYGTTGNRMYMDVRVQLNKHGRSFIEDPQLGETESEITQVGIMGDIIQTTEHEVTLHLEIIASAPIEKLEIRNGLSILETVRPYKPSELGNRIRVIWAGAEYRGRGRETVWDGCASLSGNTFETITPINMYNLEKTVTQLDPRQLEWKAVTTGGFGGFDCGLSDHRAGTLTIETAQVNCTVPVSEIGFQDTRFDAGGLERHLRLVRLPDKNPHHKLSLERKIFLNSSGDNPLYVCLCQEDGHLAWSSPIYLFN</sequence>
<dbReference type="Gene3D" id="3.20.20.140">
    <property type="entry name" value="Metal-dependent hydrolases"/>
    <property type="match status" value="1"/>
</dbReference>
<protein>
    <recommendedName>
        <fullName evidence="2">DUF3604 domain-containing protein</fullName>
    </recommendedName>
</protein>
<name>A0A381V1T5_9ZZZZ</name>
<reference evidence="1" key="1">
    <citation type="submission" date="2018-05" db="EMBL/GenBank/DDBJ databases">
        <authorList>
            <person name="Lanie J.A."/>
            <person name="Ng W.-L."/>
            <person name="Kazmierczak K.M."/>
            <person name="Andrzejewski T.M."/>
            <person name="Davidsen T.M."/>
            <person name="Wayne K.J."/>
            <person name="Tettelin H."/>
            <person name="Glass J.I."/>
            <person name="Rusch D."/>
            <person name="Podicherti R."/>
            <person name="Tsui H.-C.T."/>
            <person name="Winkler M.E."/>
        </authorList>
    </citation>
    <scope>NUCLEOTIDE SEQUENCE</scope>
</reference>
<proteinExistence type="predicted"/>
<organism evidence="1">
    <name type="scientific">marine metagenome</name>
    <dbReference type="NCBI Taxonomy" id="408172"/>
    <lineage>
        <taxon>unclassified sequences</taxon>
        <taxon>metagenomes</taxon>
        <taxon>ecological metagenomes</taxon>
    </lineage>
</organism>
<evidence type="ECO:0000313" key="1">
    <source>
        <dbReference type="EMBL" id="SVA33921.1"/>
    </source>
</evidence>
<dbReference type="EMBL" id="UINC01007543">
    <property type="protein sequence ID" value="SVA33921.1"/>
    <property type="molecule type" value="Genomic_DNA"/>
</dbReference>
<gene>
    <name evidence="1" type="ORF">METZ01_LOCUS86775</name>
</gene>
<accession>A0A381V1T5</accession>